<dbReference type="PANTHER" id="PTHR30514:SF20">
    <property type="entry name" value="TRANSCRIPTIONAL REGULATOR"/>
    <property type="match status" value="1"/>
</dbReference>
<evidence type="ECO:0000256" key="1">
    <source>
        <dbReference type="ARBA" id="ARBA00023015"/>
    </source>
</evidence>
<feature type="domain" description="SIS" evidence="5">
    <location>
        <begin position="136"/>
        <end position="272"/>
    </location>
</feature>
<dbReference type="PANTHER" id="PTHR30514">
    <property type="entry name" value="GLUCOKINASE"/>
    <property type="match status" value="1"/>
</dbReference>
<protein>
    <submittedName>
        <fullName evidence="6">RpiR family transcriptional regulator</fullName>
    </submittedName>
</protein>
<evidence type="ECO:0000313" key="6">
    <source>
        <dbReference type="EMBL" id="GGB33601.1"/>
    </source>
</evidence>
<proteinExistence type="predicted"/>
<dbReference type="Pfam" id="PF01380">
    <property type="entry name" value="SIS"/>
    <property type="match status" value="1"/>
</dbReference>
<reference evidence="6" key="2">
    <citation type="submission" date="2020-09" db="EMBL/GenBank/DDBJ databases">
        <authorList>
            <person name="Sun Q."/>
            <person name="Zhou Y."/>
        </authorList>
    </citation>
    <scope>NUCLEOTIDE SEQUENCE</scope>
    <source>
        <strain evidence="6">CGMCC 1.12426</strain>
    </source>
</reference>
<accession>A0A916WVC3</accession>
<dbReference type="SUPFAM" id="SSF46689">
    <property type="entry name" value="Homeodomain-like"/>
    <property type="match status" value="1"/>
</dbReference>
<dbReference type="GO" id="GO:0097367">
    <property type="term" value="F:carbohydrate derivative binding"/>
    <property type="evidence" value="ECO:0007669"/>
    <property type="project" value="InterPro"/>
</dbReference>
<dbReference type="InterPro" id="IPR000281">
    <property type="entry name" value="HTH_RpiR"/>
</dbReference>
<dbReference type="AlphaFoldDB" id="A0A916WVC3"/>
<keyword evidence="2" id="KW-0238">DNA-binding</keyword>
<dbReference type="PROSITE" id="PS51464">
    <property type="entry name" value="SIS"/>
    <property type="match status" value="1"/>
</dbReference>
<evidence type="ECO:0000256" key="2">
    <source>
        <dbReference type="ARBA" id="ARBA00023125"/>
    </source>
</evidence>
<dbReference type="Gene3D" id="3.40.50.10490">
    <property type="entry name" value="Glucose-6-phosphate isomerase like protein, domain 1"/>
    <property type="match status" value="1"/>
</dbReference>
<name>A0A916WVC3_9HYPH</name>
<feature type="domain" description="HTH rpiR-type" evidence="4">
    <location>
        <begin position="11"/>
        <end position="87"/>
    </location>
</feature>
<dbReference type="GO" id="GO:0003700">
    <property type="term" value="F:DNA-binding transcription factor activity"/>
    <property type="evidence" value="ECO:0007669"/>
    <property type="project" value="InterPro"/>
</dbReference>
<keyword evidence="3" id="KW-0804">Transcription</keyword>
<dbReference type="InterPro" id="IPR001347">
    <property type="entry name" value="SIS_dom"/>
</dbReference>
<evidence type="ECO:0000259" key="4">
    <source>
        <dbReference type="PROSITE" id="PS51071"/>
    </source>
</evidence>
<gene>
    <name evidence="6" type="ORF">GCM10011316_02100</name>
</gene>
<dbReference type="Gene3D" id="1.10.10.10">
    <property type="entry name" value="Winged helix-like DNA-binding domain superfamily/Winged helix DNA-binding domain"/>
    <property type="match status" value="1"/>
</dbReference>
<dbReference type="InterPro" id="IPR046348">
    <property type="entry name" value="SIS_dom_sf"/>
</dbReference>
<dbReference type="GO" id="GO:0003677">
    <property type="term" value="F:DNA binding"/>
    <property type="evidence" value="ECO:0007669"/>
    <property type="project" value="UniProtKB-KW"/>
</dbReference>
<dbReference type="GO" id="GO:1901135">
    <property type="term" value="P:carbohydrate derivative metabolic process"/>
    <property type="evidence" value="ECO:0007669"/>
    <property type="project" value="InterPro"/>
</dbReference>
<dbReference type="CDD" id="cd05013">
    <property type="entry name" value="SIS_RpiR"/>
    <property type="match status" value="1"/>
</dbReference>
<dbReference type="InterPro" id="IPR009057">
    <property type="entry name" value="Homeodomain-like_sf"/>
</dbReference>
<dbReference type="InterPro" id="IPR047640">
    <property type="entry name" value="RpiR-like"/>
</dbReference>
<sequence length="272" mass="29427">MTDPTAPQTIDAFFDRLSAEVDTLPKRLKQCADYIATNPDRVAVSTVAELSEAADVQPSAFMRFCQVMGFSGFSQMQKLFRSDYSQKWPDYITRLAKLREHGAESPSALLAEFVDVGRTSLENLMTSVDPAELQTAVDLLAKADTIHLVGFRRAFPVTSYLAYAFEKMQVPAVLHAGTANLDQTALVRPGDAILAVTFAPYTQQTVEIAELGRARNARLVAITDVITSPLARLGATTLLVSELDVGAFRALSASLSLAITLAVSVGAARNRI</sequence>
<dbReference type="InterPro" id="IPR036388">
    <property type="entry name" value="WH-like_DNA-bd_sf"/>
</dbReference>
<dbReference type="Proteomes" id="UP000605148">
    <property type="component" value="Unassembled WGS sequence"/>
</dbReference>
<keyword evidence="1" id="KW-0805">Transcription regulation</keyword>
<organism evidence="6 7">
    <name type="scientific">Roseibium aquae</name>
    <dbReference type="NCBI Taxonomy" id="1323746"/>
    <lineage>
        <taxon>Bacteria</taxon>
        <taxon>Pseudomonadati</taxon>
        <taxon>Pseudomonadota</taxon>
        <taxon>Alphaproteobacteria</taxon>
        <taxon>Hyphomicrobiales</taxon>
        <taxon>Stappiaceae</taxon>
        <taxon>Roseibium</taxon>
    </lineage>
</organism>
<evidence type="ECO:0000256" key="3">
    <source>
        <dbReference type="ARBA" id="ARBA00023163"/>
    </source>
</evidence>
<dbReference type="EMBL" id="BMFA01000001">
    <property type="protein sequence ID" value="GGB33601.1"/>
    <property type="molecule type" value="Genomic_DNA"/>
</dbReference>
<keyword evidence="7" id="KW-1185">Reference proteome</keyword>
<evidence type="ECO:0000313" key="7">
    <source>
        <dbReference type="Proteomes" id="UP000605148"/>
    </source>
</evidence>
<dbReference type="OrthoDB" id="9814005at2"/>
<dbReference type="RefSeq" id="WP_150493562.1">
    <property type="nucleotide sequence ID" value="NZ_BMFA01000001.1"/>
</dbReference>
<reference evidence="6" key="1">
    <citation type="journal article" date="2014" name="Int. J. Syst. Evol. Microbiol.">
        <title>Complete genome sequence of Corynebacterium casei LMG S-19264T (=DSM 44701T), isolated from a smear-ripened cheese.</title>
        <authorList>
            <consortium name="US DOE Joint Genome Institute (JGI-PGF)"/>
            <person name="Walter F."/>
            <person name="Albersmeier A."/>
            <person name="Kalinowski J."/>
            <person name="Ruckert C."/>
        </authorList>
    </citation>
    <scope>NUCLEOTIDE SEQUENCE</scope>
    <source>
        <strain evidence="6">CGMCC 1.12426</strain>
    </source>
</reference>
<comment type="caution">
    <text evidence="6">The sequence shown here is derived from an EMBL/GenBank/DDBJ whole genome shotgun (WGS) entry which is preliminary data.</text>
</comment>
<dbReference type="PROSITE" id="PS51071">
    <property type="entry name" value="HTH_RPIR"/>
    <property type="match status" value="1"/>
</dbReference>
<dbReference type="SUPFAM" id="SSF53697">
    <property type="entry name" value="SIS domain"/>
    <property type="match status" value="1"/>
</dbReference>
<dbReference type="InterPro" id="IPR035472">
    <property type="entry name" value="RpiR-like_SIS"/>
</dbReference>
<evidence type="ECO:0000259" key="5">
    <source>
        <dbReference type="PROSITE" id="PS51464"/>
    </source>
</evidence>
<dbReference type="Pfam" id="PF01418">
    <property type="entry name" value="HTH_6"/>
    <property type="match status" value="1"/>
</dbReference>